<evidence type="ECO:0000256" key="3">
    <source>
        <dbReference type="ARBA" id="ARBA00022448"/>
    </source>
</evidence>
<keyword evidence="6 11" id="KW-0809">Transit peptide</keyword>
<keyword evidence="4" id="KW-0812">Transmembrane</keyword>
<comment type="similarity">
    <text evidence="2 11">Belongs to the CybS family.</text>
</comment>
<dbReference type="GO" id="GO:0048039">
    <property type="term" value="F:ubiquinone binding"/>
    <property type="evidence" value="ECO:0007669"/>
    <property type="project" value="TreeGrafter"/>
</dbReference>
<dbReference type="GO" id="GO:0006099">
    <property type="term" value="P:tricarboxylic acid cycle"/>
    <property type="evidence" value="ECO:0007669"/>
    <property type="project" value="TreeGrafter"/>
</dbReference>
<dbReference type="OrthoDB" id="18577at2759"/>
<evidence type="ECO:0000256" key="9">
    <source>
        <dbReference type="ARBA" id="ARBA00023136"/>
    </source>
</evidence>
<organism evidence="12 13">
    <name type="scientific">Coemansia pectinata</name>
    <dbReference type="NCBI Taxonomy" id="1052879"/>
    <lineage>
        <taxon>Eukaryota</taxon>
        <taxon>Fungi</taxon>
        <taxon>Fungi incertae sedis</taxon>
        <taxon>Zoopagomycota</taxon>
        <taxon>Kickxellomycotina</taxon>
        <taxon>Kickxellomycetes</taxon>
        <taxon>Kickxellales</taxon>
        <taxon>Kickxellaceae</taxon>
        <taxon>Coemansia</taxon>
    </lineage>
</organism>
<evidence type="ECO:0000313" key="12">
    <source>
        <dbReference type="EMBL" id="KAJ2751999.1"/>
    </source>
</evidence>
<evidence type="ECO:0000256" key="6">
    <source>
        <dbReference type="ARBA" id="ARBA00022946"/>
    </source>
</evidence>
<evidence type="ECO:0000256" key="5">
    <source>
        <dbReference type="ARBA" id="ARBA00022792"/>
    </source>
</evidence>
<evidence type="ECO:0000256" key="11">
    <source>
        <dbReference type="RuleBase" id="RU364031"/>
    </source>
</evidence>
<name>A0A9W8GZ03_9FUNG</name>
<dbReference type="InterPro" id="IPR007992">
    <property type="entry name" value="CybS"/>
</dbReference>
<proteinExistence type="inferred from homology"/>
<keyword evidence="7" id="KW-1133">Transmembrane helix</keyword>
<evidence type="ECO:0000313" key="13">
    <source>
        <dbReference type="Proteomes" id="UP001140011"/>
    </source>
</evidence>
<evidence type="ECO:0000256" key="10">
    <source>
        <dbReference type="PIRSR" id="PIRSR607992-1"/>
    </source>
</evidence>
<dbReference type="Pfam" id="PF05328">
    <property type="entry name" value="CybS"/>
    <property type="match status" value="1"/>
</dbReference>
<comment type="subcellular location">
    <subcellularLocation>
        <location evidence="1 11">Mitochondrion inner membrane</location>
        <topology evidence="1 11">Multi-pass membrane protein</topology>
    </subcellularLocation>
</comment>
<dbReference type="InterPro" id="IPR034804">
    <property type="entry name" value="SQR/QFR_C/D"/>
</dbReference>
<dbReference type="GO" id="GO:0006121">
    <property type="term" value="P:mitochondrial electron transport, succinate to ubiquinone"/>
    <property type="evidence" value="ECO:0007669"/>
    <property type="project" value="TreeGrafter"/>
</dbReference>
<feature type="binding site" evidence="10">
    <location>
        <position position="112"/>
    </location>
    <ligand>
        <name>a ubiquinone</name>
        <dbReference type="ChEBI" id="CHEBI:16389"/>
        <note>ligand shared with IP/SDHB</note>
    </ligand>
</feature>
<dbReference type="Proteomes" id="UP001140011">
    <property type="component" value="Unassembled WGS sequence"/>
</dbReference>
<dbReference type="AlphaFoldDB" id="A0A9W8GZ03"/>
<keyword evidence="8 11" id="KW-0496">Mitochondrion</keyword>
<dbReference type="GO" id="GO:0005743">
    <property type="term" value="C:mitochondrial inner membrane"/>
    <property type="evidence" value="ECO:0007669"/>
    <property type="project" value="UniProtKB-SubCell"/>
</dbReference>
<evidence type="ECO:0000256" key="4">
    <source>
        <dbReference type="ARBA" id="ARBA00022692"/>
    </source>
</evidence>
<evidence type="ECO:0000256" key="7">
    <source>
        <dbReference type="ARBA" id="ARBA00022989"/>
    </source>
</evidence>
<keyword evidence="13" id="KW-1185">Reference proteome</keyword>
<dbReference type="EMBL" id="JANBUH010000333">
    <property type="protein sequence ID" value="KAJ2751999.1"/>
    <property type="molecule type" value="Genomic_DNA"/>
</dbReference>
<reference evidence="12" key="1">
    <citation type="submission" date="2022-07" db="EMBL/GenBank/DDBJ databases">
        <title>Phylogenomic reconstructions and comparative analyses of Kickxellomycotina fungi.</title>
        <authorList>
            <person name="Reynolds N.K."/>
            <person name="Stajich J.E."/>
            <person name="Barry K."/>
            <person name="Grigoriev I.V."/>
            <person name="Crous P."/>
            <person name="Smith M.E."/>
        </authorList>
    </citation>
    <scope>NUCLEOTIDE SEQUENCE</scope>
    <source>
        <strain evidence="12">BCRC 34297</strain>
    </source>
</reference>
<keyword evidence="5 11" id="KW-0999">Mitochondrion inner membrane</keyword>
<gene>
    <name evidence="12" type="primary">SDH4</name>
    <name evidence="12" type="ORF">GGI19_004119</name>
</gene>
<evidence type="ECO:0000256" key="8">
    <source>
        <dbReference type="ARBA" id="ARBA00023128"/>
    </source>
</evidence>
<keyword evidence="9 11" id="KW-0472">Membrane</keyword>
<keyword evidence="3" id="KW-0813">Transport</keyword>
<dbReference type="PANTHER" id="PTHR13337">
    <property type="entry name" value="SUCCINATE DEHYDROGENASE"/>
    <property type="match status" value="1"/>
</dbReference>
<accession>A0A9W8GZ03</accession>
<evidence type="ECO:0000256" key="2">
    <source>
        <dbReference type="ARBA" id="ARBA00007294"/>
    </source>
</evidence>
<comment type="caution">
    <text evidence="12">The sequence shown here is derived from an EMBL/GenBank/DDBJ whole genome shotgun (WGS) entry which is preliminary data.</text>
</comment>
<protein>
    <recommendedName>
        <fullName evidence="11">Succinate dehydrogenase [ubiquinone] cytochrome b small subunit</fullName>
    </recommendedName>
</protein>
<dbReference type="GO" id="GO:0020037">
    <property type="term" value="F:heme binding"/>
    <property type="evidence" value="ECO:0007669"/>
    <property type="project" value="TreeGrafter"/>
</dbReference>
<dbReference type="PANTHER" id="PTHR13337:SF2">
    <property type="entry name" value="SUCCINATE DEHYDROGENASE [UBIQUINONE] CYTOCHROME B SMALL SUBUNIT, MITOCHONDRIAL"/>
    <property type="match status" value="1"/>
</dbReference>
<evidence type="ECO:0000256" key="1">
    <source>
        <dbReference type="ARBA" id="ARBA00004448"/>
    </source>
</evidence>
<sequence length="170" mass="19203">MLSKSLSLARLRTPVQQRVLQLHTARPLLFKASSPRALFGDEVPNPATVPQPAANRLKGSYHWMNERAVSIISLPLLATAFIYGSNPINDMLMGVVLPVQVYMSFEQVLTDYFHARRWPVVSRVLKYSLVAITGLAMFGAWRINTTDVGLTNYCSRLWNANKKKKQDDEQ</sequence>
<dbReference type="Gene3D" id="1.20.1300.10">
    <property type="entry name" value="Fumarate reductase/succinate dehydrogenase, transmembrane subunit"/>
    <property type="match status" value="1"/>
</dbReference>